<gene>
    <name evidence="2" type="ORF">BM613_13545</name>
</gene>
<dbReference type="EMBL" id="MPDK01000045">
    <property type="protein sequence ID" value="PWI54878.1"/>
    <property type="molecule type" value="Genomic_DNA"/>
</dbReference>
<evidence type="ECO:0000313" key="2">
    <source>
        <dbReference type="EMBL" id="PWI54878.1"/>
    </source>
</evidence>
<comment type="caution">
    <text evidence="2">The sequence shown here is derived from an EMBL/GenBank/DDBJ whole genome shotgun (WGS) entry which is preliminary data.</text>
</comment>
<dbReference type="RefSeq" id="WP_281267866.1">
    <property type="nucleotide sequence ID" value="NZ_MPDK01000045.1"/>
</dbReference>
<sequence length="61" mass="7307">MQRALWKRQLFENYQAAYAVVTEYISFYNQHRIHGSLYHLTPEQFIRAIANHEGNPLFVKP</sequence>
<evidence type="ECO:0000313" key="3">
    <source>
        <dbReference type="Proteomes" id="UP000245380"/>
    </source>
</evidence>
<protein>
    <recommendedName>
        <fullName evidence="1">Integrase catalytic domain-containing protein</fullName>
    </recommendedName>
</protein>
<proteinExistence type="predicted"/>
<dbReference type="InterPro" id="IPR001584">
    <property type="entry name" value="Integrase_cat-core"/>
</dbReference>
<feature type="domain" description="Integrase catalytic" evidence="1">
    <location>
        <begin position="5"/>
        <end position="45"/>
    </location>
</feature>
<keyword evidence="3" id="KW-1185">Reference proteome</keyword>
<accession>A0A2U3D0T0</accession>
<dbReference type="Pfam" id="PF13333">
    <property type="entry name" value="rve_2"/>
    <property type="match status" value="1"/>
</dbReference>
<dbReference type="Proteomes" id="UP000245380">
    <property type="component" value="Unassembled WGS sequence"/>
</dbReference>
<dbReference type="GO" id="GO:0015074">
    <property type="term" value="P:DNA integration"/>
    <property type="evidence" value="ECO:0007669"/>
    <property type="project" value="InterPro"/>
</dbReference>
<dbReference type="InterPro" id="IPR012337">
    <property type="entry name" value="RNaseH-like_sf"/>
</dbReference>
<reference evidence="2 3" key="1">
    <citation type="submission" date="2016-11" db="EMBL/GenBank/DDBJ databases">
        <title>Comparative genomics of Acidibacillus ferroxidans species.</title>
        <authorList>
            <person name="Oliveira G."/>
            <person name="Nunes G."/>
            <person name="Oliveira R."/>
            <person name="Araujo F."/>
            <person name="Salim A."/>
            <person name="Scholte L."/>
            <person name="Morais D."/>
            <person name="Nancucheo I."/>
            <person name="Johnson D.B."/>
            <person name="Grail B."/>
            <person name="Bittencourt J."/>
            <person name="Valadares R."/>
        </authorList>
    </citation>
    <scope>NUCLEOTIDE SEQUENCE [LARGE SCALE GENOMIC DNA]</scope>
    <source>
        <strain evidence="2 3">Y002</strain>
    </source>
</reference>
<dbReference type="SUPFAM" id="SSF53098">
    <property type="entry name" value="Ribonuclease H-like"/>
    <property type="match status" value="1"/>
</dbReference>
<dbReference type="AlphaFoldDB" id="A0A2U3D0T0"/>
<organism evidence="2 3">
    <name type="scientific">Sulfoacidibacillus thermotolerans</name>
    <name type="common">Acidibacillus sulfuroxidans</name>
    <dbReference type="NCBI Taxonomy" id="1765684"/>
    <lineage>
        <taxon>Bacteria</taxon>
        <taxon>Bacillati</taxon>
        <taxon>Bacillota</taxon>
        <taxon>Bacilli</taxon>
        <taxon>Bacillales</taxon>
        <taxon>Alicyclobacillaceae</taxon>
        <taxon>Sulfoacidibacillus</taxon>
    </lineage>
</organism>
<evidence type="ECO:0000259" key="1">
    <source>
        <dbReference type="Pfam" id="PF13333"/>
    </source>
</evidence>
<name>A0A2U3D0T0_SULT2</name>